<keyword evidence="3" id="KW-1185">Reference proteome</keyword>
<name>A0ABD0VCL1_DENTH</name>
<reference evidence="2 3" key="1">
    <citation type="journal article" date="2024" name="Plant Biotechnol. J.">
        <title>Dendrobium thyrsiflorum genome and its molecular insights into genes involved in important horticultural traits.</title>
        <authorList>
            <person name="Chen B."/>
            <person name="Wang J.Y."/>
            <person name="Zheng P.J."/>
            <person name="Li K.L."/>
            <person name="Liang Y.M."/>
            <person name="Chen X.F."/>
            <person name="Zhang C."/>
            <person name="Zhao X."/>
            <person name="He X."/>
            <person name="Zhang G.Q."/>
            <person name="Liu Z.J."/>
            <person name="Xu Q."/>
        </authorList>
    </citation>
    <scope>NUCLEOTIDE SEQUENCE [LARGE SCALE GENOMIC DNA]</scope>
    <source>
        <strain evidence="2">GZMU011</strain>
    </source>
</reference>
<dbReference type="AlphaFoldDB" id="A0ABD0VCL1"/>
<dbReference type="Proteomes" id="UP001552299">
    <property type="component" value="Unassembled WGS sequence"/>
</dbReference>
<evidence type="ECO:0000313" key="3">
    <source>
        <dbReference type="Proteomes" id="UP001552299"/>
    </source>
</evidence>
<feature type="domain" description="R13L1/DRL21-like LRR repeat region" evidence="1">
    <location>
        <begin position="20"/>
        <end position="69"/>
    </location>
</feature>
<proteinExistence type="predicted"/>
<comment type="caution">
    <text evidence="2">The sequence shown here is derived from an EMBL/GenBank/DDBJ whole genome shotgun (WGS) entry which is preliminary data.</text>
</comment>
<protein>
    <recommendedName>
        <fullName evidence="1">R13L1/DRL21-like LRR repeat region domain-containing protein</fullName>
    </recommendedName>
</protein>
<dbReference type="Pfam" id="PF25019">
    <property type="entry name" value="LRR_R13L1-DRL21"/>
    <property type="match status" value="1"/>
</dbReference>
<dbReference type="InterPro" id="IPR056789">
    <property type="entry name" value="LRR_R13L1-DRL21"/>
</dbReference>
<organism evidence="2 3">
    <name type="scientific">Dendrobium thyrsiflorum</name>
    <name type="common">Pinecone-like raceme dendrobium</name>
    <name type="synonym">Orchid</name>
    <dbReference type="NCBI Taxonomy" id="117978"/>
    <lineage>
        <taxon>Eukaryota</taxon>
        <taxon>Viridiplantae</taxon>
        <taxon>Streptophyta</taxon>
        <taxon>Embryophyta</taxon>
        <taxon>Tracheophyta</taxon>
        <taxon>Spermatophyta</taxon>
        <taxon>Magnoliopsida</taxon>
        <taxon>Liliopsida</taxon>
        <taxon>Asparagales</taxon>
        <taxon>Orchidaceae</taxon>
        <taxon>Epidendroideae</taxon>
        <taxon>Malaxideae</taxon>
        <taxon>Dendrobiinae</taxon>
        <taxon>Dendrobium</taxon>
    </lineage>
</organism>
<gene>
    <name evidence="2" type="ORF">M5K25_009307</name>
</gene>
<dbReference type="EMBL" id="JANQDX010000008">
    <property type="protein sequence ID" value="KAL0920188.1"/>
    <property type="molecule type" value="Genomic_DNA"/>
</dbReference>
<sequence length="79" mass="9251">MVLLENYISWIHGIGKLNSLHELNIFDLRNEIGINWLENVKDAEEACSAKLCEKRRLTNLTLCWSYTNSRIIDLNENML</sequence>
<accession>A0ABD0VCL1</accession>
<evidence type="ECO:0000313" key="2">
    <source>
        <dbReference type="EMBL" id="KAL0920188.1"/>
    </source>
</evidence>
<evidence type="ECO:0000259" key="1">
    <source>
        <dbReference type="Pfam" id="PF25019"/>
    </source>
</evidence>